<feature type="DNA-binding region" description="H-T-H motif" evidence="2">
    <location>
        <begin position="46"/>
        <end position="65"/>
    </location>
</feature>
<name>A0ABS2KZ56_9NOCA</name>
<reference evidence="4 5" key="1">
    <citation type="submission" date="2021-01" db="EMBL/GenBank/DDBJ databases">
        <title>Genomics of switchgrass bacterial isolates.</title>
        <authorList>
            <person name="Shade A."/>
        </authorList>
    </citation>
    <scope>NUCLEOTIDE SEQUENCE [LARGE SCALE GENOMIC DNA]</scope>
    <source>
        <strain evidence="4 5">PvP111</strain>
    </source>
</reference>
<dbReference type="PANTHER" id="PTHR30055:SF160">
    <property type="entry name" value="TRANSCRIPTIONAL REGULATORY PROTEIN (PROBABLY ASNC-FAMILY)-RELATED"/>
    <property type="match status" value="1"/>
</dbReference>
<proteinExistence type="predicted"/>
<protein>
    <submittedName>
        <fullName evidence="4">AcrR family transcriptional regulator</fullName>
    </submittedName>
</protein>
<evidence type="ECO:0000313" key="5">
    <source>
        <dbReference type="Proteomes" id="UP000703038"/>
    </source>
</evidence>
<keyword evidence="1 2" id="KW-0238">DNA-binding</keyword>
<dbReference type="SUPFAM" id="SSF48498">
    <property type="entry name" value="Tetracyclin repressor-like, C-terminal domain"/>
    <property type="match status" value="1"/>
</dbReference>
<dbReference type="Gene3D" id="1.10.357.10">
    <property type="entry name" value="Tetracycline Repressor, domain 2"/>
    <property type="match status" value="1"/>
</dbReference>
<keyword evidence="5" id="KW-1185">Reference proteome</keyword>
<dbReference type="InterPro" id="IPR036271">
    <property type="entry name" value="Tet_transcr_reg_TetR-rel_C_sf"/>
</dbReference>
<dbReference type="Proteomes" id="UP000703038">
    <property type="component" value="Unassembled WGS sequence"/>
</dbReference>
<sequence>MSTERTTSGDGRRRRWEQHNADRRRQVIAAALDVLERGVHPGEWVTAQQIADEARIHRTGIYRYFADRADLDVAIQRTICEQLEHTLTASVTLEGLPRSVVQRVVDSYVRWVVAHPTWTYVIEQNVTGSSESPLQSTIARVAEKIEVAVGGFLALVDADLGDDDLRLVGPWVSSLISGCVGAVRTWRAQKDSVDLDTFAAFLADTIWLQITGLGASRGITIPNVPLERVLDGS</sequence>
<dbReference type="InterPro" id="IPR009057">
    <property type="entry name" value="Homeodomain-like_sf"/>
</dbReference>
<accession>A0ABS2KZ56</accession>
<evidence type="ECO:0000259" key="3">
    <source>
        <dbReference type="PROSITE" id="PS50977"/>
    </source>
</evidence>
<gene>
    <name evidence="4" type="ORF">JOE42_003956</name>
</gene>
<dbReference type="InterPro" id="IPR001647">
    <property type="entry name" value="HTH_TetR"/>
</dbReference>
<comment type="caution">
    <text evidence="4">The sequence shown here is derived from an EMBL/GenBank/DDBJ whole genome shotgun (WGS) entry which is preliminary data.</text>
</comment>
<dbReference type="PANTHER" id="PTHR30055">
    <property type="entry name" value="HTH-TYPE TRANSCRIPTIONAL REGULATOR RUTR"/>
    <property type="match status" value="1"/>
</dbReference>
<organism evidence="4 5">
    <name type="scientific">Rhodococcoides corynebacterioides</name>
    <dbReference type="NCBI Taxonomy" id="53972"/>
    <lineage>
        <taxon>Bacteria</taxon>
        <taxon>Bacillati</taxon>
        <taxon>Actinomycetota</taxon>
        <taxon>Actinomycetes</taxon>
        <taxon>Mycobacteriales</taxon>
        <taxon>Nocardiaceae</taxon>
        <taxon>Rhodococcoides</taxon>
    </lineage>
</organism>
<dbReference type="InterPro" id="IPR050109">
    <property type="entry name" value="HTH-type_TetR-like_transc_reg"/>
</dbReference>
<evidence type="ECO:0000256" key="2">
    <source>
        <dbReference type="PROSITE-ProRule" id="PRU00335"/>
    </source>
</evidence>
<dbReference type="SUPFAM" id="SSF46689">
    <property type="entry name" value="Homeodomain-like"/>
    <property type="match status" value="1"/>
</dbReference>
<evidence type="ECO:0000256" key="1">
    <source>
        <dbReference type="ARBA" id="ARBA00023125"/>
    </source>
</evidence>
<evidence type="ECO:0000313" key="4">
    <source>
        <dbReference type="EMBL" id="MBM7417223.1"/>
    </source>
</evidence>
<dbReference type="RefSeq" id="WP_204869858.1">
    <property type="nucleotide sequence ID" value="NZ_JAFBBK010000001.1"/>
</dbReference>
<dbReference type="EMBL" id="JAFBBK010000001">
    <property type="protein sequence ID" value="MBM7417223.1"/>
    <property type="molecule type" value="Genomic_DNA"/>
</dbReference>
<dbReference type="PROSITE" id="PS50977">
    <property type="entry name" value="HTH_TETR_2"/>
    <property type="match status" value="1"/>
</dbReference>
<feature type="domain" description="HTH tetR-type" evidence="3">
    <location>
        <begin position="21"/>
        <end position="83"/>
    </location>
</feature>